<gene>
    <name evidence="2" type="ORF">HGK34_21845</name>
</gene>
<dbReference type="InterPro" id="IPR029082">
    <property type="entry name" value="Imm35"/>
</dbReference>
<proteinExistence type="predicted"/>
<keyword evidence="3" id="KW-1185">Reference proteome</keyword>
<evidence type="ECO:0000259" key="1">
    <source>
        <dbReference type="Pfam" id="PF15567"/>
    </source>
</evidence>
<dbReference type="Proteomes" id="UP000675409">
    <property type="component" value="Unassembled WGS sequence"/>
</dbReference>
<dbReference type="Pfam" id="PF15567">
    <property type="entry name" value="Imm35"/>
    <property type="match status" value="1"/>
</dbReference>
<organism evidence="2 3">
    <name type="scientific">Myceligenerans indicum</name>
    <dbReference type="NCBI Taxonomy" id="2593663"/>
    <lineage>
        <taxon>Bacteria</taxon>
        <taxon>Bacillati</taxon>
        <taxon>Actinomycetota</taxon>
        <taxon>Actinomycetes</taxon>
        <taxon>Micrococcales</taxon>
        <taxon>Promicromonosporaceae</taxon>
        <taxon>Myceligenerans</taxon>
    </lineage>
</organism>
<evidence type="ECO:0000313" key="2">
    <source>
        <dbReference type="EMBL" id="MBL0888882.1"/>
    </source>
</evidence>
<feature type="domain" description="Immunity protein 35" evidence="1">
    <location>
        <begin position="41"/>
        <end position="96"/>
    </location>
</feature>
<reference evidence="2 3" key="1">
    <citation type="journal article" date="2021" name="Arch. Microbiol.">
        <title>Myceligenerans indicum sp. nov., an actinobacterium isolated from mangrove sediment of Sundarbans, India.</title>
        <authorList>
            <person name="Asha K."/>
            <person name="Bhadury P."/>
        </authorList>
    </citation>
    <scope>NUCLEOTIDE SEQUENCE [LARGE SCALE GENOMIC DNA]</scope>
    <source>
        <strain evidence="2 3">I2</strain>
    </source>
</reference>
<evidence type="ECO:0000313" key="3">
    <source>
        <dbReference type="Proteomes" id="UP000675409"/>
    </source>
</evidence>
<dbReference type="EMBL" id="JABBYC010000099">
    <property type="protein sequence ID" value="MBL0888882.1"/>
    <property type="molecule type" value="Genomic_DNA"/>
</dbReference>
<accession>A0ABS1LRI4</accession>
<sequence length="204" mass="22331">MISKGQARQIAQAALDGYAAEHGVEVAIYDGEFGTAGIVDHMDVWVVRWNSAAYLRTGDFLQQIVAGPIAVPKLQDGTYVVLGTAGTVEEELDKWRALDWRAPQPTTRYYRSYVTRVGGARVDRALFRRERPGDRSSDAVFETDGQWHPTTDVAIALMGVGRLKLREIDEADARRAITQEFKKAAPALRAATVVAHGADTMGAS</sequence>
<dbReference type="RefSeq" id="WP_201851464.1">
    <property type="nucleotide sequence ID" value="NZ_JABBYC010000099.1"/>
</dbReference>
<name>A0ABS1LRI4_9MICO</name>
<comment type="caution">
    <text evidence="2">The sequence shown here is derived from an EMBL/GenBank/DDBJ whole genome shotgun (WGS) entry which is preliminary data.</text>
</comment>
<protein>
    <recommendedName>
        <fullName evidence="1">Immunity protein 35 domain-containing protein</fullName>
    </recommendedName>
</protein>